<dbReference type="InterPro" id="IPR004358">
    <property type="entry name" value="Sig_transdc_His_kin-like_C"/>
</dbReference>
<evidence type="ECO:0000256" key="5">
    <source>
        <dbReference type="PROSITE-ProRule" id="PRU00169"/>
    </source>
</evidence>
<reference evidence="10" key="1">
    <citation type="journal article" date="2019" name="Int. J. Syst. Evol. Microbiol.">
        <title>The Global Catalogue of Microorganisms (GCM) 10K type strain sequencing project: providing services to taxonomists for standard genome sequencing and annotation.</title>
        <authorList>
            <consortium name="The Broad Institute Genomics Platform"/>
            <consortium name="The Broad Institute Genome Sequencing Center for Infectious Disease"/>
            <person name="Wu L."/>
            <person name="Ma J."/>
        </authorList>
    </citation>
    <scope>NUCLEOTIDE SEQUENCE [LARGE SCALE GENOMIC DNA]</scope>
    <source>
        <strain evidence="10">CGMCC 4.1415</strain>
    </source>
</reference>
<evidence type="ECO:0000256" key="3">
    <source>
        <dbReference type="ARBA" id="ARBA00022553"/>
    </source>
</evidence>
<dbReference type="InterPro" id="IPR003594">
    <property type="entry name" value="HATPase_dom"/>
</dbReference>
<dbReference type="EC" id="2.7.13.3" evidence="2"/>
<keyword evidence="3 5" id="KW-0597">Phosphoprotein</keyword>
<keyword evidence="4" id="KW-0902">Two-component regulatory system</keyword>
<sequence length="614" mass="66679">MMAEPAEKQAEETKKAKKPATLSRACASAASRAYRFTGTPSSWPVNGLPLAASLIILLSAGLVYLAGAPGYLGLSIAVVGLGIIWLHQKTKAKAALVFAREQAELANQAKSRFLATVSHEIRTPMNGIMGMARLLSDTRLSPEQQTYVNAVSTSAAALLALIDDLLDYTKIEAGRFDPEPQPVLLRELADTIVELLAPRAYARNIGIGCLVAADMPETIIADPGRVRQILLNLLGNAIKFTEKGGVALVITRQQHEADDRICFTVCDTGPGIPHSDLERIFDDFERSNSTPTHKYDSTGLGLAISRRLAQAMGGTLRVSSTQGKGSTFTFELPIANAGPPLHSSTDMLAQRKILILSPHKVEAELIARFIQMQAGQVEIADTWAKATALAQGCDTLLIDAGLEKQDSGLLHRLRKNGLATSRAITLIAPDDRGRLVNYRSRGYENFLARPVRSETLLRVLLTSDPATTSKPDPREYVTRPGEGEKHLNILIAEDNEINALLVRAGLARYGHSIRLVRSGTEAVEAFHASRDQQPYDVVLMDLHMPVMDGMEAIAHIRRHEAEYGLSHIPILVLSADNQETTRHAVLAHGATGFLTKPLDPEELATLVHKQAFAK</sequence>
<dbReference type="SUPFAM" id="SSF55874">
    <property type="entry name" value="ATPase domain of HSP90 chaperone/DNA topoisomerase II/histidine kinase"/>
    <property type="match status" value="1"/>
</dbReference>
<evidence type="ECO:0000256" key="2">
    <source>
        <dbReference type="ARBA" id="ARBA00012438"/>
    </source>
</evidence>
<keyword evidence="9" id="KW-0547">Nucleotide-binding</keyword>
<dbReference type="CDD" id="cd00082">
    <property type="entry name" value="HisKA"/>
    <property type="match status" value="1"/>
</dbReference>
<dbReference type="SUPFAM" id="SSF47384">
    <property type="entry name" value="Homodimeric domain of signal transducing histidine kinase"/>
    <property type="match status" value="1"/>
</dbReference>
<dbReference type="CDD" id="cd16922">
    <property type="entry name" value="HATPase_EvgS-ArcB-TorS-like"/>
    <property type="match status" value="1"/>
</dbReference>
<keyword evidence="6" id="KW-0472">Membrane</keyword>
<keyword evidence="6" id="KW-1133">Transmembrane helix</keyword>
<dbReference type="InterPro" id="IPR036890">
    <property type="entry name" value="HATPase_C_sf"/>
</dbReference>
<proteinExistence type="predicted"/>
<dbReference type="EMBL" id="JBHSLL010000025">
    <property type="protein sequence ID" value="MFC5386285.1"/>
    <property type="molecule type" value="Genomic_DNA"/>
</dbReference>
<evidence type="ECO:0000256" key="4">
    <source>
        <dbReference type="ARBA" id="ARBA00023012"/>
    </source>
</evidence>
<dbReference type="Pfam" id="PF00072">
    <property type="entry name" value="Response_reg"/>
    <property type="match status" value="1"/>
</dbReference>
<dbReference type="InterPro" id="IPR005467">
    <property type="entry name" value="His_kinase_dom"/>
</dbReference>
<feature type="transmembrane region" description="Helical" evidence="6">
    <location>
        <begin position="45"/>
        <end position="64"/>
    </location>
</feature>
<gene>
    <name evidence="9" type="ORF">ACFPLB_09940</name>
</gene>
<dbReference type="Pfam" id="PF00512">
    <property type="entry name" value="HisKA"/>
    <property type="match status" value="1"/>
</dbReference>
<evidence type="ECO:0000259" key="8">
    <source>
        <dbReference type="PROSITE" id="PS50110"/>
    </source>
</evidence>
<name>A0ABW0GX94_9HYPH</name>
<evidence type="ECO:0000259" key="7">
    <source>
        <dbReference type="PROSITE" id="PS50109"/>
    </source>
</evidence>
<keyword evidence="9" id="KW-0067">ATP-binding</keyword>
<feature type="modified residue" description="4-aspartylphosphate" evidence="5">
    <location>
        <position position="541"/>
    </location>
</feature>
<dbReference type="GO" id="GO:0005524">
    <property type="term" value="F:ATP binding"/>
    <property type="evidence" value="ECO:0007669"/>
    <property type="project" value="UniProtKB-KW"/>
</dbReference>
<evidence type="ECO:0000256" key="6">
    <source>
        <dbReference type="SAM" id="Phobius"/>
    </source>
</evidence>
<protein>
    <recommendedName>
        <fullName evidence="2">histidine kinase</fullName>
        <ecNumber evidence="2">2.7.13.3</ecNumber>
    </recommendedName>
</protein>
<dbReference type="InterPro" id="IPR036097">
    <property type="entry name" value="HisK_dim/P_sf"/>
</dbReference>
<comment type="catalytic activity">
    <reaction evidence="1">
        <text>ATP + protein L-histidine = ADP + protein N-phospho-L-histidine.</text>
        <dbReference type="EC" id="2.7.13.3"/>
    </reaction>
</comment>
<dbReference type="Gene3D" id="1.10.287.130">
    <property type="match status" value="1"/>
</dbReference>
<evidence type="ECO:0000256" key="1">
    <source>
        <dbReference type="ARBA" id="ARBA00000085"/>
    </source>
</evidence>
<dbReference type="PRINTS" id="PR00344">
    <property type="entry name" value="BCTRLSENSOR"/>
</dbReference>
<dbReference type="CDD" id="cd17546">
    <property type="entry name" value="REC_hyHK_CKI1_RcsC-like"/>
    <property type="match status" value="1"/>
</dbReference>
<dbReference type="InterPro" id="IPR001789">
    <property type="entry name" value="Sig_transdc_resp-reg_receiver"/>
</dbReference>
<evidence type="ECO:0000313" key="10">
    <source>
        <dbReference type="Proteomes" id="UP001596016"/>
    </source>
</evidence>
<dbReference type="Proteomes" id="UP001596016">
    <property type="component" value="Unassembled WGS sequence"/>
</dbReference>
<dbReference type="SMART" id="SM00387">
    <property type="entry name" value="HATPase_c"/>
    <property type="match status" value="1"/>
</dbReference>
<feature type="domain" description="Histidine kinase" evidence="7">
    <location>
        <begin position="116"/>
        <end position="336"/>
    </location>
</feature>
<accession>A0ABW0GX94</accession>
<dbReference type="InterPro" id="IPR011006">
    <property type="entry name" value="CheY-like_superfamily"/>
</dbReference>
<dbReference type="Pfam" id="PF02518">
    <property type="entry name" value="HATPase_c"/>
    <property type="match status" value="1"/>
</dbReference>
<dbReference type="Gene3D" id="3.40.50.2300">
    <property type="match status" value="1"/>
</dbReference>
<dbReference type="SMART" id="SM00448">
    <property type="entry name" value="REC"/>
    <property type="match status" value="1"/>
</dbReference>
<dbReference type="PANTHER" id="PTHR45339:SF1">
    <property type="entry name" value="HYBRID SIGNAL TRANSDUCTION HISTIDINE KINASE J"/>
    <property type="match status" value="1"/>
</dbReference>
<keyword evidence="10" id="KW-1185">Reference proteome</keyword>
<dbReference type="PROSITE" id="PS50109">
    <property type="entry name" value="HIS_KIN"/>
    <property type="match status" value="1"/>
</dbReference>
<feature type="transmembrane region" description="Helical" evidence="6">
    <location>
        <begin position="70"/>
        <end position="86"/>
    </location>
</feature>
<dbReference type="PANTHER" id="PTHR45339">
    <property type="entry name" value="HYBRID SIGNAL TRANSDUCTION HISTIDINE KINASE J"/>
    <property type="match status" value="1"/>
</dbReference>
<dbReference type="SUPFAM" id="SSF52172">
    <property type="entry name" value="CheY-like"/>
    <property type="match status" value="2"/>
</dbReference>
<dbReference type="PROSITE" id="PS50110">
    <property type="entry name" value="RESPONSE_REGULATORY"/>
    <property type="match status" value="1"/>
</dbReference>
<dbReference type="SMART" id="SM00388">
    <property type="entry name" value="HisKA"/>
    <property type="match status" value="1"/>
</dbReference>
<keyword evidence="6" id="KW-0812">Transmembrane</keyword>
<comment type="caution">
    <text evidence="9">The sequence shown here is derived from an EMBL/GenBank/DDBJ whole genome shotgun (WGS) entry which is preliminary data.</text>
</comment>
<dbReference type="InterPro" id="IPR003661">
    <property type="entry name" value="HisK_dim/P_dom"/>
</dbReference>
<organism evidence="9 10">
    <name type="scientific">Aquamicrobium segne</name>
    <dbReference type="NCBI Taxonomy" id="469547"/>
    <lineage>
        <taxon>Bacteria</taxon>
        <taxon>Pseudomonadati</taxon>
        <taxon>Pseudomonadota</taxon>
        <taxon>Alphaproteobacteria</taxon>
        <taxon>Hyphomicrobiales</taxon>
        <taxon>Phyllobacteriaceae</taxon>
        <taxon>Aquamicrobium</taxon>
    </lineage>
</organism>
<evidence type="ECO:0000313" key="9">
    <source>
        <dbReference type="EMBL" id="MFC5386285.1"/>
    </source>
</evidence>
<dbReference type="Gene3D" id="3.30.565.10">
    <property type="entry name" value="Histidine kinase-like ATPase, C-terminal domain"/>
    <property type="match status" value="1"/>
</dbReference>
<feature type="domain" description="Response regulatory" evidence="8">
    <location>
        <begin position="488"/>
        <end position="611"/>
    </location>
</feature>
<dbReference type="RefSeq" id="WP_378229226.1">
    <property type="nucleotide sequence ID" value="NZ_JBHSLL010000025.1"/>
</dbReference>